<reference evidence="1 2" key="1">
    <citation type="submission" date="2017-06" db="EMBL/GenBank/DDBJ databases">
        <title>Celeribacter sp. TSPH2 complete genome sequence.</title>
        <authorList>
            <person name="Woo J.-H."/>
            <person name="Kim H.-S."/>
        </authorList>
    </citation>
    <scope>NUCLEOTIDE SEQUENCE [LARGE SCALE GENOMIC DNA]</scope>
    <source>
        <strain evidence="1 2">TSPH2</strain>
    </source>
</reference>
<organism evidence="1 2">
    <name type="scientific">Celeribacter ethanolicus</name>
    <dbReference type="NCBI Taxonomy" id="1758178"/>
    <lineage>
        <taxon>Bacteria</taxon>
        <taxon>Pseudomonadati</taxon>
        <taxon>Pseudomonadota</taxon>
        <taxon>Alphaproteobacteria</taxon>
        <taxon>Rhodobacterales</taxon>
        <taxon>Roseobacteraceae</taxon>
        <taxon>Celeribacter</taxon>
    </lineage>
</organism>
<dbReference type="Pfam" id="PF06748">
    <property type="entry name" value="DUF1217"/>
    <property type="match status" value="1"/>
</dbReference>
<dbReference type="Proteomes" id="UP000217935">
    <property type="component" value="Chromosome"/>
</dbReference>
<dbReference type="OrthoDB" id="7824597at2"/>
<name>A0A291GEJ8_9RHOB</name>
<dbReference type="KEGG" id="ceh:CEW89_13250"/>
<keyword evidence="1" id="KW-0969">Cilium</keyword>
<keyword evidence="1" id="KW-0282">Flagellum</keyword>
<sequence>MTYQPVIPFSGYAGWVVLQKTQATQQEAFNKSAEIQRDTDYFRNNIANVRNAEELVSDYRLLKVALGAFGLDDDINSKFFVEKVLSEGTLDDKAIANKLTDKRYFKLAEAFGFGNFDTPNTVLSDFPDEIISAYQEKQFQIAVGDQDEGMRLALNLEDDLMGLVDKDTTDNGRWYSVMGNEALRTVFETALGLPSSVSSLDLDQQLTIFRDKAEQYFHVSEVSQFSDPKKREDLVKLFLIRSELNSGPTGTSAASNALALLTGSF</sequence>
<dbReference type="AlphaFoldDB" id="A0A291GEJ8"/>
<accession>A0A291GEJ8</accession>
<dbReference type="InterPro" id="IPR023157">
    <property type="entry name" value="AGR-C-984p-like_sf"/>
</dbReference>
<keyword evidence="1" id="KW-0966">Cell projection</keyword>
<gene>
    <name evidence="1" type="ORF">CEW89_13250</name>
</gene>
<dbReference type="InterPro" id="IPR010626">
    <property type="entry name" value="DUF1217"/>
</dbReference>
<proteinExistence type="predicted"/>
<keyword evidence="2" id="KW-1185">Reference proteome</keyword>
<dbReference type="EMBL" id="CP022196">
    <property type="protein sequence ID" value="ATG48446.1"/>
    <property type="molecule type" value="Genomic_DNA"/>
</dbReference>
<protein>
    <submittedName>
        <fullName evidence="1">Flagellar protein</fullName>
    </submittedName>
</protein>
<evidence type="ECO:0000313" key="2">
    <source>
        <dbReference type="Proteomes" id="UP000217935"/>
    </source>
</evidence>
<dbReference type="RefSeq" id="WP_096806206.1">
    <property type="nucleotide sequence ID" value="NZ_CP022196.1"/>
</dbReference>
<evidence type="ECO:0000313" key="1">
    <source>
        <dbReference type="EMBL" id="ATG48446.1"/>
    </source>
</evidence>
<dbReference type="SUPFAM" id="SSF158837">
    <property type="entry name" value="AGR C 984p-like"/>
    <property type="match status" value="1"/>
</dbReference>
<dbReference type="Gene3D" id="1.10.3700.10">
    <property type="entry name" value="AGR C 984p-like"/>
    <property type="match status" value="1"/>
</dbReference>